<dbReference type="InterPro" id="IPR045058">
    <property type="entry name" value="GIMA/IAN/Toc"/>
</dbReference>
<gene>
    <name evidence="7" type="primary">LOC102202974</name>
</gene>
<reference evidence="7" key="1">
    <citation type="submission" date="2025-08" db="UniProtKB">
        <authorList>
            <consortium name="RefSeq"/>
        </authorList>
    </citation>
    <scope>IDENTIFICATION</scope>
</reference>
<dbReference type="PANTHER" id="PTHR10903:SF112">
    <property type="entry name" value="SI:CH211-113E8.5"/>
    <property type="match status" value="1"/>
</dbReference>
<evidence type="ECO:0000256" key="4">
    <source>
        <dbReference type="SAM" id="MobiDB-lite"/>
    </source>
</evidence>
<dbReference type="FunFam" id="3.40.50.300:FF:000366">
    <property type="entry name" value="GTPase, IMAP family member 2"/>
    <property type="match status" value="1"/>
</dbReference>
<dbReference type="CDD" id="cd01852">
    <property type="entry name" value="AIG1"/>
    <property type="match status" value="1"/>
</dbReference>
<protein>
    <submittedName>
        <fullName evidence="7">GTPase IMAP family member 4-like</fullName>
    </submittedName>
</protein>
<evidence type="ECO:0000259" key="5">
    <source>
        <dbReference type="PROSITE" id="PS51720"/>
    </source>
</evidence>
<dbReference type="Gene3D" id="3.40.50.300">
    <property type="entry name" value="P-loop containing nucleotide triphosphate hydrolases"/>
    <property type="match status" value="1"/>
</dbReference>
<proteinExistence type="inferred from homology"/>
<dbReference type="InterPro" id="IPR027417">
    <property type="entry name" value="P-loop_NTPase"/>
</dbReference>
<comment type="similarity">
    <text evidence="1">Belongs to the TRAFAC class TrmE-Era-EngA-EngB-Septin-like GTPase superfamily. AIG1/Toc34/Toc159-like paraseptin GTPase family. IAN subfamily.</text>
</comment>
<evidence type="ECO:0000313" key="7">
    <source>
        <dbReference type="RefSeq" id="XP_005755975.1"/>
    </source>
</evidence>
<dbReference type="RefSeq" id="XP_005755975.1">
    <property type="nucleotide sequence ID" value="XM_005755918.1"/>
</dbReference>
<keyword evidence="3" id="KW-0342">GTP-binding</keyword>
<accession>A0A9Y3SBV7</accession>
<evidence type="ECO:0000256" key="1">
    <source>
        <dbReference type="ARBA" id="ARBA00008535"/>
    </source>
</evidence>
<feature type="domain" description="AIG1-type G" evidence="5">
    <location>
        <begin position="12"/>
        <end position="209"/>
    </location>
</feature>
<keyword evidence="6" id="KW-1185">Reference proteome</keyword>
<dbReference type="Pfam" id="PF04548">
    <property type="entry name" value="AIG1"/>
    <property type="match status" value="1"/>
</dbReference>
<keyword evidence="2" id="KW-0547">Nucleotide-binding</keyword>
<dbReference type="AlphaFoldDB" id="A0A9Y3SBV7"/>
<dbReference type="GeneID" id="102202974"/>
<sequence>MASKFESNRTNNEEVRIVMLGKTGSGKSASGNTILGTKSFKSMLYPESVTVKCSKRKATVDGRHVAVIDTPGLIDTTVDQEETNKTVCQSILYASPGPHIFLVVMKLNRYTDEEKQAVQTIQKLFGPAADKYSMVLFTGGDELEYSIEEFLHGSAKLQELVARYNGQYHVFNNKLEERSQVTELFQKISEIVQKNGGSHYTNEMFQEAERAIEEEKQCLLRKKEEEMQKEIEKMEREMQERYEREREAERKRESEERAREERELEMKLKEKFDRER</sequence>
<dbReference type="PROSITE" id="PS51720">
    <property type="entry name" value="G_AIG1"/>
    <property type="match status" value="1"/>
</dbReference>
<feature type="region of interest" description="Disordered" evidence="4">
    <location>
        <begin position="230"/>
        <end position="276"/>
    </location>
</feature>
<dbReference type="SUPFAM" id="SSF52540">
    <property type="entry name" value="P-loop containing nucleoside triphosphate hydrolases"/>
    <property type="match status" value="1"/>
</dbReference>
<dbReference type="Proteomes" id="UP000695023">
    <property type="component" value="Unplaced"/>
</dbReference>
<evidence type="ECO:0000256" key="3">
    <source>
        <dbReference type="ARBA" id="ARBA00023134"/>
    </source>
</evidence>
<feature type="non-terminal residue" evidence="7">
    <location>
        <position position="276"/>
    </location>
</feature>
<dbReference type="InterPro" id="IPR006703">
    <property type="entry name" value="G_AIG1"/>
</dbReference>
<evidence type="ECO:0000313" key="6">
    <source>
        <dbReference type="Proteomes" id="UP000695023"/>
    </source>
</evidence>
<organism evidence="6 7">
    <name type="scientific">Pundamilia nyererei</name>
    <dbReference type="NCBI Taxonomy" id="303518"/>
    <lineage>
        <taxon>Eukaryota</taxon>
        <taxon>Metazoa</taxon>
        <taxon>Chordata</taxon>
        <taxon>Craniata</taxon>
        <taxon>Vertebrata</taxon>
        <taxon>Euteleostomi</taxon>
        <taxon>Actinopterygii</taxon>
        <taxon>Neopterygii</taxon>
        <taxon>Teleostei</taxon>
        <taxon>Neoteleostei</taxon>
        <taxon>Acanthomorphata</taxon>
        <taxon>Ovalentaria</taxon>
        <taxon>Cichlomorphae</taxon>
        <taxon>Cichliformes</taxon>
        <taxon>Cichlidae</taxon>
        <taxon>African cichlids</taxon>
        <taxon>Pseudocrenilabrinae</taxon>
        <taxon>Haplochromini</taxon>
        <taxon>Pundamilia</taxon>
    </lineage>
</organism>
<dbReference type="GO" id="GO:0005525">
    <property type="term" value="F:GTP binding"/>
    <property type="evidence" value="ECO:0007669"/>
    <property type="project" value="UniProtKB-KW"/>
</dbReference>
<evidence type="ECO:0000256" key="2">
    <source>
        <dbReference type="ARBA" id="ARBA00022741"/>
    </source>
</evidence>
<dbReference type="PANTHER" id="PTHR10903">
    <property type="entry name" value="GTPASE, IMAP FAMILY MEMBER-RELATED"/>
    <property type="match status" value="1"/>
</dbReference>
<name>A0A9Y3SBV7_9CICH</name>